<keyword evidence="1" id="KW-0812">Transmembrane</keyword>
<feature type="transmembrane region" description="Helical" evidence="1">
    <location>
        <begin position="6"/>
        <end position="25"/>
    </location>
</feature>
<keyword evidence="2" id="KW-0150">Chloroplast</keyword>
<keyword evidence="2" id="KW-0934">Plastid</keyword>
<accession>A0A159YMY7</accession>
<keyword evidence="1" id="KW-0472">Membrane</keyword>
<sequence length="61" mass="7150">MKSYQSLLGVITHFCTCCFIFQLFLQLTKEKRRLLNKIIVEILLSHSEGYHLIIIYGCLCL</sequence>
<dbReference type="AlphaFoldDB" id="A0A159YMY7"/>
<organism evidence="2">
    <name type="scientific">Morus alba var. multicaulis</name>
    <dbReference type="NCBI Taxonomy" id="170012"/>
    <lineage>
        <taxon>Eukaryota</taxon>
        <taxon>Viridiplantae</taxon>
        <taxon>Streptophyta</taxon>
        <taxon>Embryophyta</taxon>
        <taxon>Tracheophyta</taxon>
        <taxon>Spermatophyta</taxon>
        <taxon>Magnoliopsida</taxon>
        <taxon>eudicotyledons</taxon>
        <taxon>Gunneridae</taxon>
        <taxon>Pentapetalae</taxon>
        <taxon>rosids</taxon>
        <taxon>fabids</taxon>
        <taxon>Rosales</taxon>
        <taxon>Moraceae</taxon>
        <taxon>Moreae</taxon>
        <taxon>Morus</taxon>
    </lineage>
</organism>
<gene>
    <name evidence="2" type="primary">psbL</name>
</gene>
<name>A0A159YMY7_MORAL</name>
<evidence type="ECO:0000313" key="2">
    <source>
        <dbReference type="EMBL" id="AMY59167.1"/>
    </source>
</evidence>
<evidence type="ECO:0000256" key="1">
    <source>
        <dbReference type="SAM" id="Phobius"/>
    </source>
</evidence>
<reference evidence="2" key="1">
    <citation type="submission" date="2015-12" db="EMBL/GenBank/DDBJ databases">
        <authorList>
            <person name="Shamseldin A."/>
            <person name="Moawad H."/>
            <person name="Abd El-Rahim W.M."/>
            <person name="Sadowsky M.J."/>
        </authorList>
    </citation>
    <scope>NUCLEOTIDE SEQUENCE</scope>
</reference>
<protein>
    <submittedName>
        <fullName evidence="2">Photosystem II protein L</fullName>
    </submittedName>
</protein>
<dbReference type="EMBL" id="KU355297">
    <property type="protein sequence ID" value="AMY59167.1"/>
    <property type="molecule type" value="Genomic_DNA"/>
</dbReference>
<proteinExistence type="predicted"/>
<geneLocation type="chloroplast" evidence="2"/>
<keyword evidence="1" id="KW-1133">Transmembrane helix</keyword>